<accession>A0A1I0CBC3</accession>
<evidence type="ECO:0000256" key="6">
    <source>
        <dbReference type="ARBA" id="ARBA00023136"/>
    </source>
</evidence>
<keyword evidence="3" id="KW-1003">Cell membrane</keyword>
<dbReference type="Pfam" id="PF01899">
    <property type="entry name" value="MNHE"/>
    <property type="match status" value="1"/>
</dbReference>
<dbReference type="Proteomes" id="UP000199345">
    <property type="component" value="Unassembled WGS sequence"/>
</dbReference>
<keyword evidence="9" id="KW-1185">Reference proteome</keyword>
<dbReference type="AlphaFoldDB" id="A0A1I0CBC3"/>
<evidence type="ECO:0000256" key="1">
    <source>
        <dbReference type="ARBA" id="ARBA00004651"/>
    </source>
</evidence>
<keyword evidence="5 7" id="KW-1133">Transmembrane helix</keyword>
<keyword evidence="6 7" id="KW-0472">Membrane</keyword>
<organism evidence="8 9">
    <name type="scientific">Nitrosomonas marina</name>
    <dbReference type="NCBI Taxonomy" id="917"/>
    <lineage>
        <taxon>Bacteria</taxon>
        <taxon>Pseudomonadati</taxon>
        <taxon>Pseudomonadota</taxon>
        <taxon>Betaproteobacteria</taxon>
        <taxon>Nitrosomonadales</taxon>
        <taxon>Nitrosomonadaceae</taxon>
        <taxon>Nitrosomonas</taxon>
    </lineage>
</organism>
<dbReference type="PANTHER" id="PTHR34584:SF1">
    <property type="entry name" value="NA(+)_H(+) ANTIPORTER SUBUNIT E1"/>
    <property type="match status" value="1"/>
</dbReference>
<dbReference type="PANTHER" id="PTHR34584">
    <property type="entry name" value="NA(+)/H(+) ANTIPORTER SUBUNIT E1"/>
    <property type="match status" value="1"/>
</dbReference>
<comment type="similarity">
    <text evidence="2">Belongs to the CPA3 antiporters (TC 2.A.63) subunit E family.</text>
</comment>
<gene>
    <name evidence="8" type="ORF">SAMN05216326_11410</name>
</gene>
<dbReference type="GO" id="GO:0008324">
    <property type="term" value="F:monoatomic cation transmembrane transporter activity"/>
    <property type="evidence" value="ECO:0007669"/>
    <property type="project" value="InterPro"/>
</dbReference>
<protein>
    <submittedName>
        <fullName evidence="8">Multisubunit potassium/proton antiporter, PhaE subunit</fullName>
    </submittedName>
</protein>
<name>A0A1I0CBC3_9PROT</name>
<dbReference type="RefSeq" id="WP_090658342.1">
    <property type="nucleotide sequence ID" value="NZ_FOIA01000014.1"/>
</dbReference>
<evidence type="ECO:0000256" key="4">
    <source>
        <dbReference type="ARBA" id="ARBA00022692"/>
    </source>
</evidence>
<evidence type="ECO:0000256" key="5">
    <source>
        <dbReference type="ARBA" id="ARBA00022989"/>
    </source>
</evidence>
<dbReference type="PIRSF" id="PIRSF019239">
    <property type="entry name" value="MrpE"/>
    <property type="match status" value="1"/>
</dbReference>
<comment type="subcellular location">
    <subcellularLocation>
        <location evidence="1">Cell membrane</location>
        <topology evidence="1">Multi-pass membrane protein</topology>
    </subcellularLocation>
</comment>
<evidence type="ECO:0000313" key="9">
    <source>
        <dbReference type="Proteomes" id="UP000199345"/>
    </source>
</evidence>
<evidence type="ECO:0000256" key="2">
    <source>
        <dbReference type="ARBA" id="ARBA00006228"/>
    </source>
</evidence>
<reference evidence="9" key="1">
    <citation type="submission" date="2016-10" db="EMBL/GenBank/DDBJ databases">
        <authorList>
            <person name="Varghese N."/>
            <person name="Submissions S."/>
        </authorList>
    </citation>
    <scope>NUCLEOTIDE SEQUENCE [LARGE SCALE GENOMIC DNA]</scope>
    <source>
        <strain evidence="9">Nm71</strain>
    </source>
</reference>
<evidence type="ECO:0000256" key="7">
    <source>
        <dbReference type="SAM" id="Phobius"/>
    </source>
</evidence>
<feature type="transmembrane region" description="Helical" evidence="7">
    <location>
        <begin position="30"/>
        <end position="48"/>
    </location>
</feature>
<keyword evidence="4 7" id="KW-0812">Transmembrane</keyword>
<evidence type="ECO:0000313" key="8">
    <source>
        <dbReference type="EMBL" id="SET16741.1"/>
    </source>
</evidence>
<feature type="transmembrane region" description="Helical" evidence="7">
    <location>
        <begin position="6"/>
        <end position="23"/>
    </location>
</feature>
<dbReference type="NCBIfam" id="NF006518">
    <property type="entry name" value="PRK08965.1-2"/>
    <property type="match status" value="1"/>
</dbReference>
<evidence type="ECO:0000256" key="3">
    <source>
        <dbReference type="ARBA" id="ARBA00022475"/>
    </source>
</evidence>
<dbReference type="OrthoDB" id="9807187at2"/>
<dbReference type="EMBL" id="FOIA01000014">
    <property type="protein sequence ID" value="SET16741.1"/>
    <property type="molecule type" value="Genomic_DNA"/>
</dbReference>
<sequence length="163" mass="18266">MTRLLPHPVLTPVLVLIWLLLNNSINTGQILLGLIFGWAIPVLTIHFWPEAVSIRKPLVLLRYITVLFHDIIMANFTVARLILGNPDKLHPIFIKVPLDLTSDLAISLLANSITLTPGTLSARLSDDQSYLLVHALNETDPDTLVATIKQRYENPLKEIFESC</sequence>
<dbReference type="InterPro" id="IPR002758">
    <property type="entry name" value="Cation_antiport_E"/>
</dbReference>
<dbReference type="GO" id="GO:0005886">
    <property type="term" value="C:plasma membrane"/>
    <property type="evidence" value="ECO:0007669"/>
    <property type="project" value="UniProtKB-SubCell"/>
</dbReference>
<proteinExistence type="inferred from homology"/>